<name>A0A9W7CBM0_9STRA</name>
<dbReference type="Proteomes" id="UP001165160">
    <property type="component" value="Unassembled WGS sequence"/>
</dbReference>
<evidence type="ECO:0000256" key="5">
    <source>
        <dbReference type="ARBA" id="ARBA00048108"/>
    </source>
</evidence>
<dbReference type="Gene3D" id="3.40.50.620">
    <property type="entry name" value="HUPs"/>
    <property type="match status" value="1"/>
</dbReference>
<keyword evidence="8" id="KW-1185">Reference proteome</keyword>
<evidence type="ECO:0000256" key="4">
    <source>
        <dbReference type="ARBA" id="ARBA00031552"/>
    </source>
</evidence>
<comment type="catalytic activity">
    <reaction evidence="5">
        <text>diphthine-[translation elongation factor 2] + NH4(+) + ATP = diphthamide-[translation elongation factor 2] + AMP + diphosphate + H(+)</text>
        <dbReference type="Rhea" id="RHEA:19753"/>
        <dbReference type="Rhea" id="RHEA-COMP:10172"/>
        <dbReference type="Rhea" id="RHEA-COMP:10174"/>
        <dbReference type="ChEBI" id="CHEBI:15378"/>
        <dbReference type="ChEBI" id="CHEBI:16692"/>
        <dbReference type="ChEBI" id="CHEBI:28938"/>
        <dbReference type="ChEBI" id="CHEBI:30616"/>
        <dbReference type="ChEBI" id="CHEBI:33019"/>
        <dbReference type="ChEBI" id="CHEBI:82696"/>
        <dbReference type="ChEBI" id="CHEBI:456215"/>
        <dbReference type="EC" id="6.3.1.14"/>
    </reaction>
</comment>
<accession>A0A9W7CBM0</accession>
<reference evidence="8" key="1">
    <citation type="journal article" date="2023" name="Commun. Biol.">
        <title>Genome analysis of Parmales, the sister group of diatoms, reveals the evolutionary specialization of diatoms from phago-mixotrophs to photoautotrophs.</title>
        <authorList>
            <person name="Ban H."/>
            <person name="Sato S."/>
            <person name="Yoshikawa S."/>
            <person name="Yamada K."/>
            <person name="Nakamura Y."/>
            <person name="Ichinomiya M."/>
            <person name="Sato N."/>
            <person name="Blanc-Mathieu R."/>
            <person name="Endo H."/>
            <person name="Kuwata A."/>
            <person name="Ogata H."/>
        </authorList>
    </citation>
    <scope>NUCLEOTIDE SEQUENCE [LARGE SCALE GENOMIC DNA]</scope>
    <source>
        <strain evidence="8">NIES 3699</strain>
    </source>
</reference>
<gene>
    <name evidence="7" type="ORF">TrVE_jg12043</name>
</gene>
<sequence>MTSFEISDIEDFTSCHLAALNAGSPTYTDPSTGYKVMTSDTLLKRGRCCGCGCRHCPFAHSNVEMSRRPEIISNPALLHGSFDEYKDSEGIDVLFWSGGKDSYLALRSLNLQNSSVLLLTTFDASSRTVAHQEVPITTIVRQAEALRLPLLGVPLHSHVRYEVRVSEALRYVNEHLNFKVKRVCNGDLHLESVKKWREDMLGSIVTEIGAKAYSPLFKKDYTELLADLVASGTPCTVCALGDEQCWGGRDACVKVGDMFDENIVKILEENGADGFGENGEFHTLAEVWKEGANRY</sequence>
<evidence type="ECO:0000259" key="6">
    <source>
        <dbReference type="Pfam" id="PF01902"/>
    </source>
</evidence>
<dbReference type="PANTHER" id="PTHR21037:SF2">
    <property type="entry name" value="SIMILAR TO NOVEL PROTEIN"/>
    <property type="match status" value="1"/>
</dbReference>
<feature type="domain" description="Diphthamide synthase" evidence="6">
    <location>
        <begin position="94"/>
        <end position="284"/>
    </location>
</feature>
<dbReference type="AlphaFoldDB" id="A0A9W7CBM0"/>
<dbReference type="EMBL" id="BRXX01000303">
    <property type="protein sequence ID" value="GMI03562.1"/>
    <property type="molecule type" value="Genomic_DNA"/>
</dbReference>
<proteinExistence type="predicted"/>
<evidence type="ECO:0000313" key="7">
    <source>
        <dbReference type="EMBL" id="GMI03562.1"/>
    </source>
</evidence>
<dbReference type="PANTHER" id="PTHR21037">
    <property type="entry name" value="39S RIBOSOMAL PROTEIN L14, MITOCHONDRIAL"/>
    <property type="match status" value="1"/>
</dbReference>
<dbReference type="Pfam" id="PF01902">
    <property type="entry name" value="Diphthami_syn_2"/>
    <property type="match status" value="1"/>
</dbReference>
<organism evidence="7 8">
    <name type="scientific">Triparma verrucosa</name>
    <dbReference type="NCBI Taxonomy" id="1606542"/>
    <lineage>
        <taxon>Eukaryota</taxon>
        <taxon>Sar</taxon>
        <taxon>Stramenopiles</taxon>
        <taxon>Ochrophyta</taxon>
        <taxon>Bolidophyceae</taxon>
        <taxon>Parmales</taxon>
        <taxon>Triparmaceae</taxon>
        <taxon>Triparma</taxon>
    </lineage>
</organism>
<dbReference type="EC" id="6.3.1.14" evidence="1"/>
<dbReference type="InterPro" id="IPR014729">
    <property type="entry name" value="Rossmann-like_a/b/a_fold"/>
</dbReference>
<dbReference type="InterPro" id="IPR002761">
    <property type="entry name" value="Diphthami_syn_dom"/>
</dbReference>
<comment type="caution">
    <text evidence="7">The sequence shown here is derived from an EMBL/GenBank/DDBJ whole genome shotgun (WGS) entry which is preliminary data.</text>
</comment>
<evidence type="ECO:0000256" key="1">
    <source>
        <dbReference type="ARBA" id="ARBA00012089"/>
    </source>
</evidence>
<dbReference type="Pfam" id="PF17653">
    <property type="entry name" value="DUF5522"/>
    <property type="match status" value="1"/>
</dbReference>
<evidence type="ECO:0000256" key="2">
    <source>
        <dbReference type="ARBA" id="ARBA00018426"/>
    </source>
</evidence>
<dbReference type="InterPro" id="IPR040807">
    <property type="entry name" value="DUF5522"/>
</dbReference>
<dbReference type="SUPFAM" id="SSF52402">
    <property type="entry name" value="Adenine nucleotide alpha hydrolases-like"/>
    <property type="match status" value="1"/>
</dbReference>
<dbReference type="GO" id="GO:0017178">
    <property type="term" value="F:diphthine-ammonia ligase activity"/>
    <property type="evidence" value="ECO:0007669"/>
    <property type="project" value="UniProtKB-EC"/>
</dbReference>
<protein>
    <recommendedName>
        <fullName evidence="2">Diphthine--ammonia ligase</fullName>
        <ecNumber evidence="1">6.3.1.14</ecNumber>
    </recommendedName>
    <alternativeName>
        <fullName evidence="3">Diphthamide synthase</fullName>
    </alternativeName>
    <alternativeName>
        <fullName evidence="4">Diphthamide synthetase</fullName>
    </alternativeName>
</protein>
<evidence type="ECO:0000256" key="3">
    <source>
        <dbReference type="ARBA" id="ARBA00029814"/>
    </source>
</evidence>
<evidence type="ECO:0000313" key="8">
    <source>
        <dbReference type="Proteomes" id="UP001165160"/>
    </source>
</evidence>